<name>A0A0E9RAT0_ANGAN</name>
<evidence type="ECO:0000313" key="1">
    <source>
        <dbReference type="EMBL" id="JAH25443.1"/>
    </source>
</evidence>
<protein>
    <submittedName>
        <fullName evidence="1">Uncharacterized protein</fullName>
    </submittedName>
</protein>
<dbReference type="EMBL" id="GBXM01083134">
    <property type="protein sequence ID" value="JAH25443.1"/>
    <property type="molecule type" value="Transcribed_RNA"/>
</dbReference>
<reference evidence="1" key="2">
    <citation type="journal article" date="2015" name="Fish Shellfish Immunol.">
        <title>Early steps in the European eel (Anguilla anguilla)-Vibrio vulnificus interaction in the gills: Role of the RtxA13 toxin.</title>
        <authorList>
            <person name="Callol A."/>
            <person name="Pajuelo D."/>
            <person name="Ebbesson L."/>
            <person name="Teles M."/>
            <person name="MacKenzie S."/>
            <person name="Amaro C."/>
        </authorList>
    </citation>
    <scope>NUCLEOTIDE SEQUENCE</scope>
</reference>
<dbReference type="AlphaFoldDB" id="A0A0E9RAT0"/>
<organism evidence="1">
    <name type="scientific">Anguilla anguilla</name>
    <name type="common">European freshwater eel</name>
    <name type="synonym">Muraena anguilla</name>
    <dbReference type="NCBI Taxonomy" id="7936"/>
    <lineage>
        <taxon>Eukaryota</taxon>
        <taxon>Metazoa</taxon>
        <taxon>Chordata</taxon>
        <taxon>Craniata</taxon>
        <taxon>Vertebrata</taxon>
        <taxon>Euteleostomi</taxon>
        <taxon>Actinopterygii</taxon>
        <taxon>Neopterygii</taxon>
        <taxon>Teleostei</taxon>
        <taxon>Anguilliformes</taxon>
        <taxon>Anguillidae</taxon>
        <taxon>Anguilla</taxon>
    </lineage>
</organism>
<proteinExistence type="predicted"/>
<reference evidence="1" key="1">
    <citation type="submission" date="2014-11" db="EMBL/GenBank/DDBJ databases">
        <authorList>
            <person name="Amaro Gonzalez C."/>
        </authorList>
    </citation>
    <scope>NUCLEOTIDE SEQUENCE</scope>
</reference>
<accession>A0A0E9RAT0</accession>
<sequence length="61" mass="6998">MNIYPVNSQLSITTSNIYFCVYTNTFSSFITFKSVEVNYISNIIAYIQHMVIQSLSVSQFS</sequence>